<dbReference type="OrthoDB" id="4387735at2"/>
<dbReference type="Pfam" id="PF06605">
    <property type="entry name" value="Prophage_tail"/>
    <property type="match status" value="1"/>
</dbReference>
<evidence type="ECO:0000256" key="1">
    <source>
        <dbReference type="SAM" id="Coils"/>
    </source>
</evidence>
<dbReference type="EMBL" id="MSTR01000016">
    <property type="protein sequence ID" value="ONN41102.1"/>
    <property type="molecule type" value="Genomic_DNA"/>
</dbReference>
<feature type="coiled-coil region" evidence="1">
    <location>
        <begin position="745"/>
        <end position="772"/>
    </location>
</feature>
<dbReference type="RefSeq" id="WP_077151964.1">
    <property type="nucleotide sequence ID" value="NZ_CABMMO010000016.1"/>
</dbReference>
<protein>
    <recommendedName>
        <fullName evidence="2">Peptidase S74 domain-containing protein</fullName>
    </recommendedName>
</protein>
<sequence>MSIPILYNKNNNDYTTLGIGPLIHAGKVLVTRIRNDFPFLTFTYPMFSPLFKELEPGKKVVADVGPGKRSKSQRFEIVRVTKPQNGIVTIYAEHISAIVGKTGILKGSQFSGVSAQFALNQWLNLLVPRRDLSVYSDVGTNASIDFSEIGHFQNAQEALGGKQGSILQNFGGEYIFDNNEIRLMSSAGKNSGVIISYGKNLKDLVQENSIASTYTSVYPYARDPEKDGKVLLLPEIYIDGPHLDKFPDRLIQMVDFSDKEPQSVAELRMLTTQFIQNNQVGAPQVNLKLKYVDLAKATMNEQHALLEELELCDTVTVAFNELEINTTAKIVGTVWNVLLDEYDSLEIGDIRGTMSSSIKEQEKERERLENGIKWLQQAQKEASNILNNPPKGHVVIHPSLSEPQEILIMDTENINTARNVWRWNAGGLGFSSTGYNGNYGLAMTNNGAIVADRITTGTLRAINIIGVAISGSTFETTGSSRRLLLQNGEITSFISNVRQMLLSGNSFTFYHANNREAMRLGRASITFYNESGVQSGLLAAGTNVGTGQWQMHFSAVNGSNVALGSQSSNNSLYTNRLIVHSGSNARIDQTRTVFNNHNIETAQLLNCRVRAGSFTVSNNVNYQMYSNIHMNGFSITGQSDIRLKKNITPSKVNGIKETKKIKVIDFEWKEDYRPSQKRVVEEIGVDDSPEISIQKNVVARKNPQGKQFGIAAQSSAFLQEQNAEEGSHYLLINQTKQIHLNTKTNQELIEIVEDQEKRIESLEEKLNFIMERVEG</sequence>
<proteinExistence type="predicted"/>
<evidence type="ECO:0000259" key="2">
    <source>
        <dbReference type="PROSITE" id="PS51688"/>
    </source>
</evidence>
<accession>A0A1V2UCS1</accession>
<dbReference type="PROSITE" id="PS51688">
    <property type="entry name" value="ICA"/>
    <property type="match status" value="1"/>
</dbReference>
<dbReference type="Proteomes" id="UP000189299">
    <property type="component" value="Unassembled WGS sequence"/>
</dbReference>
<dbReference type="InterPro" id="IPR010572">
    <property type="entry name" value="Tail_dom"/>
</dbReference>
<organism evidence="3 4">
    <name type="scientific">Enterococcus mundtii</name>
    <dbReference type="NCBI Taxonomy" id="53346"/>
    <lineage>
        <taxon>Bacteria</taxon>
        <taxon>Bacillati</taxon>
        <taxon>Bacillota</taxon>
        <taxon>Bacilli</taxon>
        <taxon>Lactobacillales</taxon>
        <taxon>Enterococcaceae</taxon>
        <taxon>Enterococcus</taxon>
    </lineage>
</organism>
<name>A0A1V2UCS1_ENTMU</name>
<dbReference type="Pfam" id="PF13884">
    <property type="entry name" value="Peptidase_S74"/>
    <property type="match status" value="1"/>
</dbReference>
<reference evidence="3 4" key="1">
    <citation type="submission" date="2016-12" db="EMBL/GenBank/DDBJ databases">
        <authorList>
            <person name="Song W.-J."/>
            <person name="Kurnit D.M."/>
        </authorList>
    </citation>
    <scope>NUCLEOTIDE SEQUENCE [LARGE SCALE GENOMIC DNA]</scope>
    <source>
        <strain evidence="3 4">CGB1038-1_S1</strain>
    </source>
</reference>
<gene>
    <name evidence="3" type="ORF">BTN92_13600</name>
</gene>
<dbReference type="NCBIfam" id="TIGR01665">
    <property type="entry name" value="put_anti_recept"/>
    <property type="match status" value="1"/>
</dbReference>
<dbReference type="InterPro" id="IPR030392">
    <property type="entry name" value="S74_ICA"/>
</dbReference>
<comment type="caution">
    <text evidence="3">The sequence shown here is derived from an EMBL/GenBank/DDBJ whole genome shotgun (WGS) entry which is preliminary data.</text>
</comment>
<feature type="domain" description="Peptidase S74" evidence="2">
    <location>
        <begin position="639"/>
        <end position="766"/>
    </location>
</feature>
<evidence type="ECO:0000313" key="4">
    <source>
        <dbReference type="Proteomes" id="UP000189299"/>
    </source>
</evidence>
<dbReference type="InterPro" id="IPR007119">
    <property type="entry name" value="Phage_tail_spike_N"/>
</dbReference>
<evidence type="ECO:0000313" key="3">
    <source>
        <dbReference type="EMBL" id="ONN41102.1"/>
    </source>
</evidence>
<dbReference type="AlphaFoldDB" id="A0A1V2UCS1"/>
<keyword evidence="1" id="KW-0175">Coiled coil</keyword>